<protein>
    <submittedName>
        <fullName evidence="1">Uncharacterized protein</fullName>
    </submittedName>
</protein>
<dbReference type="Proteomes" id="UP001152759">
    <property type="component" value="Chromosome 1"/>
</dbReference>
<sequence>MDSAPSGGKRVEKKPSLWRKRLLKEEDETEVVPAIEQLVLLTADDRVFESEDILADAEENVIPSPYAHDSISESAKKYDSDANFSDCYLAIVRALKELQNKTPRPIVSLEALESELETKRAFYPKPIPRKVLKSFQRKLEKHDLDPSLLENKFQKVFSKERRRHPDNKGTNNMNSLWQMLATYNEFTVTKPDFNIYDEKCHWLDQRPLPWIIQENSRKKCAQWLTRNFE</sequence>
<dbReference type="AlphaFoldDB" id="A0A9P0EWL9"/>
<evidence type="ECO:0000313" key="2">
    <source>
        <dbReference type="Proteomes" id="UP001152759"/>
    </source>
</evidence>
<name>A0A9P0EWL9_BEMTA</name>
<dbReference type="EMBL" id="OU963862">
    <property type="protein sequence ID" value="CAH0381940.1"/>
    <property type="molecule type" value="Genomic_DNA"/>
</dbReference>
<reference evidence="1" key="1">
    <citation type="submission" date="2021-12" db="EMBL/GenBank/DDBJ databases">
        <authorList>
            <person name="King R."/>
        </authorList>
    </citation>
    <scope>NUCLEOTIDE SEQUENCE</scope>
</reference>
<accession>A0A9P0EWL9</accession>
<keyword evidence="2" id="KW-1185">Reference proteome</keyword>
<gene>
    <name evidence="1" type="ORF">BEMITA_LOCUS1541</name>
</gene>
<organism evidence="1 2">
    <name type="scientific">Bemisia tabaci</name>
    <name type="common">Sweetpotato whitefly</name>
    <name type="synonym">Aleurodes tabaci</name>
    <dbReference type="NCBI Taxonomy" id="7038"/>
    <lineage>
        <taxon>Eukaryota</taxon>
        <taxon>Metazoa</taxon>
        <taxon>Ecdysozoa</taxon>
        <taxon>Arthropoda</taxon>
        <taxon>Hexapoda</taxon>
        <taxon>Insecta</taxon>
        <taxon>Pterygota</taxon>
        <taxon>Neoptera</taxon>
        <taxon>Paraneoptera</taxon>
        <taxon>Hemiptera</taxon>
        <taxon>Sternorrhyncha</taxon>
        <taxon>Aleyrodoidea</taxon>
        <taxon>Aleyrodidae</taxon>
        <taxon>Aleyrodinae</taxon>
        <taxon>Bemisia</taxon>
    </lineage>
</organism>
<evidence type="ECO:0000313" key="1">
    <source>
        <dbReference type="EMBL" id="CAH0381940.1"/>
    </source>
</evidence>
<dbReference type="KEGG" id="btab:109035751"/>
<proteinExistence type="predicted"/>